<feature type="domain" description="Fatty acid desaturase" evidence="2">
    <location>
        <begin position="75"/>
        <end position="346"/>
    </location>
</feature>
<proteinExistence type="predicted"/>
<evidence type="ECO:0000259" key="2">
    <source>
        <dbReference type="Pfam" id="PF00487"/>
    </source>
</evidence>
<accession>A0AAE3R2C2</accession>
<dbReference type="RefSeq" id="WP_314508905.1">
    <property type="nucleotide sequence ID" value="NZ_JASJOU010000001.1"/>
</dbReference>
<keyword evidence="3" id="KW-0560">Oxidoreductase</keyword>
<keyword evidence="1" id="KW-1133">Transmembrane helix</keyword>
<feature type="transmembrane region" description="Helical" evidence="1">
    <location>
        <begin position="74"/>
        <end position="95"/>
    </location>
</feature>
<feature type="transmembrane region" description="Helical" evidence="1">
    <location>
        <begin position="215"/>
        <end position="234"/>
    </location>
</feature>
<dbReference type="Proteomes" id="UP001232063">
    <property type="component" value="Unassembled WGS sequence"/>
</dbReference>
<dbReference type="Pfam" id="PF00487">
    <property type="entry name" value="FA_desaturase"/>
    <property type="match status" value="1"/>
</dbReference>
<dbReference type="PANTHER" id="PTHR19353:SF19">
    <property type="entry name" value="DELTA(5) FATTY ACID DESATURASE C-RELATED"/>
    <property type="match status" value="1"/>
</dbReference>
<evidence type="ECO:0000313" key="4">
    <source>
        <dbReference type="Proteomes" id="UP001232063"/>
    </source>
</evidence>
<sequence length="388" mass="44664">MERSQFTKARQPKIKFIDKSHSAFFSTVRERVDTYFKTRSLSSHANTAMWFKSIFFLLGYLLLYGLILSGQFNAWTMLAMAGGLGIFAATIGFNVSHDAVHGAFSGHKWVNDLLSKSFYLLGASPYIWNLTHNVVHHTYTNIIGHDEDIEIAPGLIRVDPQEKINRLQRFQHLYAFFLYSLTSLSWVLRKDYLKFFHHRIGAHSYTHPRKEYFNLFFYKALYYFFFIVLPLVLLDLSWWQVGLGFVIMHLIEGITLGLVFQLAHVVEGTNFPTPNAQGNMEDAWAVHQLRTTANFAPDSKLAAFLCGGLNRQIEHHLFPKICHVHYPALSVIVRHTAQEFGLPYLENKTFFIALQSHYRMLRKLGKDAFVPSTTVQPTVLPFPLIKLA</sequence>
<organism evidence="3 4">
    <name type="scientific">Xanthocytophaga agilis</name>
    <dbReference type="NCBI Taxonomy" id="3048010"/>
    <lineage>
        <taxon>Bacteria</taxon>
        <taxon>Pseudomonadati</taxon>
        <taxon>Bacteroidota</taxon>
        <taxon>Cytophagia</taxon>
        <taxon>Cytophagales</taxon>
        <taxon>Rhodocytophagaceae</taxon>
        <taxon>Xanthocytophaga</taxon>
    </lineage>
</organism>
<dbReference type="PANTHER" id="PTHR19353">
    <property type="entry name" value="FATTY ACID DESATURASE 2"/>
    <property type="match status" value="1"/>
</dbReference>
<protein>
    <submittedName>
        <fullName evidence="3">Acyl-CoA desaturase</fullName>
        <ecNumber evidence="3">1.14.19.-</ecNumber>
    </submittedName>
</protein>
<keyword evidence="1" id="KW-0472">Membrane</keyword>
<evidence type="ECO:0000313" key="3">
    <source>
        <dbReference type="EMBL" id="MDJ1499387.1"/>
    </source>
</evidence>
<dbReference type="GO" id="GO:0008610">
    <property type="term" value="P:lipid biosynthetic process"/>
    <property type="evidence" value="ECO:0007669"/>
    <property type="project" value="UniProtKB-ARBA"/>
</dbReference>
<dbReference type="InterPro" id="IPR005804">
    <property type="entry name" value="FA_desaturase_dom"/>
</dbReference>
<dbReference type="InterPro" id="IPR012171">
    <property type="entry name" value="Fatty_acid_desaturase"/>
</dbReference>
<dbReference type="CDD" id="cd03506">
    <property type="entry name" value="Delta6-FADS-like"/>
    <property type="match status" value="1"/>
</dbReference>
<dbReference type="AlphaFoldDB" id="A0AAE3R2C2"/>
<gene>
    <name evidence="3" type="ORF">QNI22_01950</name>
</gene>
<dbReference type="GO" id="GO:0016717">
    <property type="term" value="F:oxidoreductase activity, acting on paired donors, with oxidation of a pair of donors resulting in the reduction of molecular oxygen to two molecules of water"/>
    <property type="evidence" value="ECO:0007669"/>
    <property type="project" value="TreeGrafter"/>
</dbReference>
<feature type="transmembrane region" description="Helical" evidence="1">
    <location>
        <begin position="49"/>
        <end position="68"/>
    </location>
</feature>
<comment type="caution">
    <text evidence="3">The sequence shown here is derived from an EMBL/GenBank/DDBJ whole genome shotgun (WGS) entry which is preliminary data.</text>
</comment>
<dbReference type="EC" id="1.14.19.-" evidence="3"/>
<name>A0AAE3R2C2_9BACT</name>
<dbReference type="PIRSF" id="PIRSF015921">
    <property type="entry name" value="FA_sphinglp_des"/>
    <property type="match status" value="1"/>
</dbReference>
<feature type="transmembrane region" description="Helical" evidence="1">
    <location>
        <begin position="241"/>
        <end position="263"/>
    </location>
</feature>
<dbReference type="EMBL" id="JASJOU010000001">
    <property type="protein sequence ID" value="MDJ1499387.1"/>
    <property type="molecule type" value="Genomic_DNA"/>
</dbReference>
<keyword evidence="1" id="KW-0812">Transmembrane</keyword>
<evidence type="ECO:0000256" key="1">
    <source>
        <dbReference type="SAM" id="Phobius"/>
    </source>
</evidence>
<dbReference type="GO" id="GO:0016020">
    <property type="term" value="C:membrane"/>
    <property type="evidence" value="ECO:0007669"/>
    <property type="project" value="TreeGrafter"/>
</dbReference>
<keyword evidence="4" id="KW-1185">Reference proteome</keyword>
<reference evidence="3" key="1">
    <citation type="submission" date="2023-05" db="EMBL/GenBank/DDBJ databases">
        <authorList>
            <person name="Zhang X."/>
        </authorList>
    </citation>
    <scope>NUCLEOTIDE SEQUENCE</scope>
    <source>
        <strain evidence="3">BD1B2-1</strain>
    </source>
</reference>